<proteinExistence type="predicted"/>
<comment type="caution">
    <text evidence="1">The sequence shown here is derived from an EMBL/GenBank/DDBJ whole genome shotgun (WGS) entry which is preliminary data.</text>
</comment>
<reference evidence="2" key="1">
    <citation type="journal article" date="2019" name="Int. J. Syst. Evol. Microbiol.">
        <title>The Global Catalogue of Microorganisms (GCM) 10K type strain sequencing project: providing services to taxonomists for standard genome sequencing and annotation.</title>
        <authorList>
            <consortium name="The Broad Institute Genomics Platform"/>
            <consortium name="The Broad Institute Genome Sequencing Center for Infectious Disease"/>
            <person name="Wu L."/>
            <person name="Ma J."/>
        </authorList>
    </citation>
    <scope>NUCLEOTIDE SEQUENCE [LARGE SCALE GENOMIC DNA]</scope>
    <source>
        <strain evidence="2">NBRC 108755</strain>
    </source>
</reference>
<name>A0ABQ6K0D6_9MICO</name>
<organism evidence="1 2">
    <name type="scientific">Homoserinibacter gongjuensis</name>
    <dbReference type="NCBI Taxonomy" id="1162968"/>
    <lineage>
        <taxon>Bacteria</taxon>
        <taxon>Bacillati</taxon>
        <taxon>Actinomycetota</taxon>
        <taxon>Actinomycetes</taxon>
        <taxon>Micrococcales</taxon>
        <taxon>Microbacteriaceae</taxon>
        <taxon>Homoserinibacter</taxon>
    </lineage>
</organism>
<sequence>MRGKELLEIDEPRPLRHAIEPRAHSFDDQEFADQAAAANVAVVLGDNEGRWPRLDWVTADFAYARLHGDKELYTSGYDDAALDDWEEWTRDHLDHDRDVYVYFDNDVKVRAPFDAMSLVARLAR</sequence>
<dbReference type="SUPFAM" id="SSF117396">
    <property type="entry name" value="TM1631-like"/>
    <property type="match status" value="1"/>
</dbReference>
<dbReference type="InterPro" id="IPR002763">
    <property type="entry name" value="DUF72"/>
</dbReference>
<gene>
    <name evidence="1" type="ORF">GCM10025869_29160</name>
</gene>
<dbReference type="InterPro" id="IPR036520">
    <property type="entry name" value="UPF0759_sf"/>
</dbReference>
<evidence type="ECO:0000313" key="2">
    <source>
        <dbReference type="Proteomes" id="UP001157069"/>
    </source>
</evidence>
<keyword evidence="2" id="KW-1185">Reference proteome</keyword>
<dbReference type="Gene3D" id="3.20.20.410">
    <property type="entry name" value="Protein of unknown function UPF0759"/>
    <property type="match status" value="1"/>
</dbReference>
<dbReference type="PANTHER" id="PTHR30348">
    <property type="entry name" value="UNCHARACTERIZED PROTEIN YECE"/>
    <property type="match status" value="1"/>
</dbReference>
<evidence type="ECO:0000313" key="1">
    <source>
        <dbReference type="EMBL" id="GMA92387.1"/>
    </source>
</evidence>
<dbReference type="Pfam" id="PF01904">
    <property type="entry name" value="DUF72"/>
    <property type="match status" value="1"/>
</dbReference>
<evidence type="ECO:0008006" key="3">
    <source>
        <dbReference type="Google" id="ProtNLM"/>
    </source>
</evidence>
<protein>
    <recommendedName>
        <fullName evidence="3">DUF72 domain-containing protein</fullName>
    </recommendedName>
</protein>
<dbReference type="PANTHER" id="PTHR30348:SF4">
    <property type="entry name" value="DUF72 DOMAIN-CONTAINING PROTEIN"/>
    <property type="match status" value="1"/>
</dbReference>
<dbReference type="EMBL" id="BSVA01000001">
    <property type="protein sequence ID" value="GMA92387.1"/>
    <property type="molecule type" value="Genomic_DNA"/>
</dbReference>
<accession>A0ABQ6K0D6</accession>
<dbReference type="Proteomes" id="UP001157069">
    <property type="component" value="Unassembled WGS sequence"/>
</dbReference>